<evidence type="ECO:0000259" key="4">
    <source>
        <dbReference type="Pfam" id="PF12770"/>
    </source>
</evidence>
<evidence type="ECO:0000256" key="2">
    <source>
        <dbReference type="SAM" id="Phobius"/>
    </source>
</evidence>
<dbReference type="InterPro" id="IPR019734">
    <property type="entry name" value="TPR_rpt"/>
</dbReference>
<protein>
    <submittedName>
        <fullName evidence="5">CHAT domain-containing protein</fullName>
    </submittedName>
</protein>
<evidence type="ECO:0000256" key="3">
    <source>
        <dbReference type="SAM" id="SignalP"/>
    </source>
</evidence>
<comment type="caution">
    <text evidence="5">The sequence shown here is derived from an EMBL/GenBank/DDBJ whole genome shotgun (WGS) entry which is preliminary data.</text>
</comment>
<evidence type="ECO:0000313" key="5">
    <source>
        <dbReference type="EMBL" id="MCS3678342.1"/>
    </source>
</evidence>
<dbReference type="SMART" id="SM00028">
    <property type="entry name" value="TPR"/>
    <property type="match status" value="4"/>
</dbReference>
<dbReference type="AlphaFoldDB" id="A0A9X2PZN1"/>
<feature type="signal peptide" evidence="3">
    <location>
        <begin position="1"/>
        <end position="20"/>
    </location>
</feature>
<keyword evidence="2" id="KW-1133">Transmembrane helix</keyword>
<keyword evidence="2" id="KW-0472">Membrane</keyword>
<feature type="transmembrane region" description="Helical" evidence="2">
    <location>
        <begin position="907"/>
        <end position="925"/>
    </location>
</feature>
<dbReference type="PANTHER" id="PTHR10098">
    <property type="entry name" value="RAPSYN-RELATED"/>
    <property type="match status" value="1"/>
</dbReference>
<dbReference type="Pfam" id="PF12770">
    <property type="entry name" value="CHAT"/>
    <property type="match status" value="1"/>
</dbReference>
<dbReference type="SUPFAM" id="SSF48452">
    <property type="entry name" value="TPR-like"/>
    <property type="match status" value="2"/>
</dbReference>
<accession>A0A9X2PZN1</accession>
<evidence type="ECO:0000256" key="1">
    <source>
        <dbReference type="SAM" id="MobiDB-lite"/>
    </source>
</evidence>
<dbReference type="Pfam" id="PF13424">
    <property type="entry name" value="TPR_12"/>
    <property type="match status" value="1"/>
</dbReference>
<feature type="region of interest" description="Disordered" evidence="1">
    <location>
        <begin position="686"/>
        <end position="710"/>
    </location>
</feature>
<dbReference type="RefSeq" id="WP_259080569.1">
    <property type="nucleotide sequence ID" value="NZ_JANUAU010000007.1"/>
</dbReference>
<dbReference type="PANTHER" id="PTHR10098:SF108">
    <property type="entry name" value="TETRATRICOPEPTIDE REPEAT PROTEIN 28"/>
    <property type="match status" value="1"/>
</dbReference>
<feature type="compositionally biased region" description="Polar residues" evidence="1">
    <location>
        <begin position="699"/>
        <end position="708"/>
    </location>
</feature>
<sequence>MLVVLLATSLLVVPPFSVDAADDLDACLRQAPVQSPPPINWGEGVPQMWSSTPPVPRDTVRAYLSQVRAARACFRTLDPSRVERPYLGNIMRTFQVETALLAALRRFADAFETFEDARSYLNAAPNIPSAEGTRTGWIRALHQDQGFLHFRIGNLSASITHYSTALRKTSEHEVGLRVTHLLDVGLLHQYTQDYQSARRYYTRARRLAREHDRTSEEHPSEWARLLYLQANLLLEETLNTEFDRASLRRARDLARKGRSLATSSDRRIDLALALSESLGYLGSFDRAYALNAEVRRYAQARDDAQLRAFALLKLGVLHMQTERWTEAKSVLNTSLAIAERMGNLDQQRRIRRGLGRLHELQQNWATAEDQYRAGVAVIKRYRESLTATQWASTAFAQWRDVHRGLVRTLLAQNQPRAALAALDRTRARYLRDLRTRNRVATQLSPATRARFDSLGRALTDVRNRLGTDSLSDATEAALRARKASLMANRQRVLRLDSARTPRPSVDEIAASIAQQDRTLVSYFLDDPWPVYDRPPRSAAFVLTGDTLQAVALPGLSQDSIRAHVNTISSLFADRQASRSISAMHFDLRPLRALHDHLYAPVAAHLPDGQPLTVIPDGPMFHVPFSMLATAAPGGRYDHEQARFVLHERPTALDLSASLATDTSATRGDAASSSSDLAAFGVSSFDPLRPPPPSLPSSRADTTAASSLSLPPLPGVRSEINALDRLFDDAKTFLDEQATEPAFAAASQEADVLHLASHALVSPSSSLRNAFLLHPDSSSDGLLFLHELQTRDRALPLAVLSGCNTARGTLRGGEGMAGLQYAFRIMGAQSTVSNLWPTADRSSVALMESFYKNLRAGQPKDQALRQAKLTYMENHPDNLSPFFWASAVLYGSPRPLQMNASDGSSLRTWGPVALALLVVLLGWSLVRFRSQLGLTASQQ</sequence>
<feature type="chain" id="PRO_5040828410" evidence="3">
    <location>
        <begin position="21"/>
        <end position="938"/>
    </location>
</feature>
<reference evidence="5" key="1">
    <citation type="submission" date="2022-08" db="EMBL/GenBank/DDBJ databases">
        <title>Genomic Encyclopedia of Type Strains, Phase V (KMG-V): Genome sequencing to study the core and pangenomes of soil and plant-associated prokaryotes.</title>
        <authorList>
            <person name="Whitman W."/>
        </authorList>
    </citation>
    <scope>NUCLEOTIDE SEQUENCE</scope>
    <source>
        <strain evidence="5">0</strain>
    </source>
</reference>
<keyword evidence="3" id="KW-0732">Signal</keyword>
<organism evidence="5 6">
    <name type="scientific">Salinibacter ruber</name>
    <dbReference type="NCBI Taxonomy" id="146919"/>
    <lineage>
        <taxon>Bacteria</taxon>
        <taxon>Pseudomonadati</taxon>
        <taxon>Rhodothermota</taxon>
        <taxon>Rhodothermia</taxon>
        <taxon>Rhodothermales</taxon>
        <taxon>Salinibacteraceae</taxon>
        <taxon>Salinibacter</taxon>
    </lineage>
</organism>
<proteinExistence type="predicted"/>
<evidence type="ECO:0000313" key="6">
    <source>
        <dbReference type="Proteomes" id="UP001155027"/>
    </source>
</evidence>
<keyword evidence="2" id="KW-0812">Transmembrane</keyword>
<dbReference type="Gene3D" id="1.25.40.10">
    <property type="entry name" value="Tetratricopeptide repeat domain"/>
    <property type="match status" value="2"/>
</dbReference>
<dbReference type="Proteomes" id="UP001155027">
    <property type="component" value="Unassembled WGS sequence"/>
</dbReference>
<name>A0A9X2PZN1_9BACT</name>
<dbReference type="InterPro" id="IPR024983">
    <property type="entry name" value="CHAT_dom"/>
</dbReference>
<gene>
    <name evidence="5" type="ORF">GGP71_002273</name>
</gene>
<dbReference type="EMBL" id="JANUAU010000007">
    <property type="protein sequence ID" value="MCS3678342.1"/>
    <property type="molecule type" value="Genomic_DNA"/>
</dbReference>
<feature type="domain" description="CHAT" evidence="4">
    <location>
        <begin position="588"/>
        <end position="891"/>
    </location>
</feature>
<dbReference type="InterPro" id="IPR011990">
    <property type="entry name" value="TPR-like_helical_dom_sf"/>
</dbReference>